<evidence type="ECO:0000256" key="1">
    <source>
        <dbReference type="SAM" id="MobiDB-lite"/>
    </source>
</evidence>
<sequence>MFIKKTQLILWQNLIKKQQNKQYINFYFVSQLVKRKMDLSNNLLKNRIQEAIKNYYEKKFLITLKMFKRPKLLSIIVLCTRYFYQLELLISEQIIQTLKDIDNNFDILLQLQLLKSYSFSNDILYAFCGFNIIIFSLFILFFILHITKIKYTKFQKKVTLVFSIITQLYNYIFFIPSLYFSLSLLDTSIVPYINLPLTFIISIIIIIHDQDFNIIVSDYLARNSSFLTKILFLLLETIQVFIYALVKDQKGTCIISLILAVFKIAFSFQYRSNIISHYSLFLSLTIFSITSITTICIFSKIHFSFIVCFLIAISLSYSISCIVCSQYYCIEKLKSIDNIVEKPQVLNLLLRQFLQQIKVEFENYRVNDYSLVLEQIIADHILNCTQYPSCYCSYQEENQNATESKLNLMSGELRKRYLLDFIFKNLQESVEQMMKNKYGVNIELVFSYLNFLIEIQKSKLLFYVELIRIEKQLNLSPLQMCFANEIYDKAQDFFQDLYVSQSRIYKSDQDKTVNNIYREEINKSKQIQLADLLGAISFDELINKAEKEFYKVIELKDDILILLSQDSISLDVLKSKSQHYYKQREDILKTLKRLYKINSKSYRLNYLIDNYCLVMSFGGSKYSVFVRDNAGNFNEFDEDFNHKSYEKLNIKIQNQVQLFSRSVCILFITLIDSPGTIKRLQSSFQSIFGYTSQEALNKDISLIIPKLIGEHHYSLLMEYFSQPNVYENSLQRSSLSSLLARDVDGWAVPISVYFKSDSLGVIDCGLTAYIEKIKNDYFYLMLSESDFRVQLMSQELFEKIFKEIAHKSDIEKIYFIKIIPMLKYFEKLKSNGYLKYQNCFDTIGFIPKQNSFISKEMSIQEHLNYQNLLINLQDLNLQEYNIYRVRFKIVSVRNKFFEYHTIEFHQFRLIKTPQSIKECLKFLKFQFQNLLNININFDRQMHSLIQFQTQAYSQQNYFNSQFGHYDQDSDSLKERDRPQLGQVESIRYLDQGAKFDNQSSDEQQQQQQKAKEYFQYNSQLDSLKLSPRPSNTAETDMHVKSHFSRMDVQSQIKEDNVKQSQNVTTAKKLDQNELDQYDIHIETDLNIHTNHHEIISPQITSTRQLNQNGESKYFPSLKKEASNTNRNLNYTSIQAIIDDEEDYIKNLAPISSQRVNLKQENDLAPIIEQKQDKKGKKNNWFNVINQKIKEKIIGQQNGQNQMDSQIFQQASYVNGNRPFNLIQFNLLNKQSNGAEDREKEIENFINSLAQIESSKRELNQLANNDQQFNSEDDSNQDEDQKKNCQKQKSEDDSSENSQNDSTNQKKNDVQKNQKKEFTDKKSFTKAKILQNKMNKNIQREIQVTAEANSSLNSSSLSKNAKKALRRNILEKKNNLLLKILKIFGIVSLLCIIGITLVTYFQMINNFDIAQQTFKYLPWPLVFRCNYSLSSHYMAILQIIKRKVFNNPRFDTSYQSEIKSRVDFSVSDMNSLFLDYENGDQSKLTFFKQLSYQQVNMILNKDLESVDGDILKFNQKDKNIVQMSMAYFLQSSVGYVYRYSTAQNNLYEQIVRLDNVASLISNVTGIEDSILSQCNDILSSLKQSALILMIVVFFIIFIFVVSIHPLYAYAQIKQENILKLFATISQSHLIEMIKPINQILLLAHSHQKIRLPEVLQRSLYIKKRKNISSTDSLKRVRKSFIILSIIVFCSLIIQPIINYTYISDFYDQASDNIYLVSILYDLRAQSVSNTSQNYQYLLSVLDPTYLLYNTNYYIARIPNLVIQNDQKIKGMIDILNQNEGKKKYNQEQFNSFFNQIIYGDLCQAMTSYPQYVTIENRINYDSCINIRNGMLLKGFALAYKDFLSEFKELSGIYNITDPQKVKYNLIDWEQRVDLRDFDDYFTVLSQSMNAIKDFILLMMQDQLSYNQNIETILLVYQYVVLAFVFYFGWVNFQKTVKREIFQVRLLLTILNIEVILENPYILSFINK</sequence>
<dbReference type="Proteomes" id="UP000009168">
    <property type="component" value="Unassembled WGS sequence"/>
</dbReference>
<dbReference type="HOGENOM" id="CLU_240893_0_0_1"/>
<dbReference type="PANTHER" id="PTHR31600">
    <property type="entry name" value="TINY MACROCYSTS PROTEIN B-RELATED"/>
    <property type="match status" value="1"/>
</dbReference>
<keyword evidence="2" id="KW-1133">Transmembrane helix</keyword>
<dbReference type="PANTHER" id="PTHR31600:SF2">
    <property type="entry name" value="GAMETE ENRICHED GENE 10 PROTEIN-RELATED"/>
    <property type="match status" value="1"/>
</dbReference>
<keyword evidence="5" id="KW-1185">Reference proteome</keyword>
<dbReference type="InterPro" id="IPR052994">
    <property type="entry name" value="Tiny_macrocysts_regulators"/>
</dbReference>
<feature type="compositionally biased region" description="Basic and acidic residues" evidence="1">
    <location>
        <begin position="1303"/>
        <end position="1317"/>
    </location>
</feature>
<dbReference type="OrthoDB" id="326305at2759"/>
<evidence type="ECO:0000313" key="4">
    <source>
        <dbReference type="EMBL" id="EAR99001.2"/>
    </source>
</evidence>
<feature type="transmembrane region" description="Helical" evidence="2">
    <location>
        <begin position="123"/>
        <end position="146"/>
    </location>
</feature>
<keyword evidence="2 4" id="KW-0812">Transmembrane</keyword>
<dbReference type="RefSeq" id="XP_001019246.2">
    <property type="nucleotide sequence ID" value="XM_001019246.2"/>
</dbReference>
<feature type="transmembrane region" description="Helical" evidence="2">
    <location>
        <begin position="189"/>
        <end position="207"/>
    </location>
</feature>
<evidence type="ECO:0000259" key="3">
    <source>
        <dbReference type="PROSITE" id="PS50112"/>
    </source>
</evidence>
<feature type="domain" description="PAS" evidence="3">
    <location>
        <begin position="668"/>
        <end position="733"/>
    </location>
</feature>
<feature type="transmembrane region" description="Helical" evidence="2">
    <location>
        <begin position="1679"/>
        <end position="1701"/>
    </location>
</feature>
<keyword evidence="2" id="KW-0472">Membrane</keyword>
<feature type="compositionally biased region" description="Basic and acidic residues" evidence="1">
    <location>
        <begin position="1278"/>
        <end position="1291"/>
    </location>
</feature>
<feature type="transmembrane region" description="Helical" evidence="2">
    <location>
        <begin position="1943"/>
        <end position="1964"/>
    </location>
</feature>
<name>Q23R40_TETTS</name>
<evidence type="ECO:0000256" key="2">
    <source>
        <dbReference type="SAM" id="Phobius"/>
    </source>
</evidence>
<dbReference type="InParanoid" id="Q23R40"/>
<feature type="region of interest" description="Disordered" evidence="1">
    <location>
        <begin position="1266"/>
        <end position="1317"/>
    </location>
</feature>
<dbReference type="GeneID" id="7841727"/>
<evidence type="ECO:0000313" key="5">
    <source>
        <dbReference type="Proteomes" id="UP000009168"/>
    </source>
</evidence>
<organism evidence="4 5">
    <name type="scientific">Tetrahymena thermophila (strain SB210)</name>
    <dbReference type="NCBI Taxonomy" id="312017"/>
    <lineage>
        <taxon>Eukaryota</taxon>
        <taxon>Sar</taxon>
        <taxon>Alveolata</taxon>
        <taxon>Ciliophora</taxon>
        <taxon>Intramacronucleata</taxon>
        <taxon>Oligohymenophorea</taxon>
        <taxon>Hymenostomatida</taxon>
        <taxon>Tetrahymenina</taxon>
        <taxon>Tetrahymenidae</taxon>
        <taxon>Tetrahymena</taxon>
    </lineage>
</organism>
<dbReference type="SUPFAM" id="SSF55785">
    <property type="entry name" value="PYP-like sensor domain (PAS domain)"/>
    <property type="match status" value="1"/>
</dbReference>
<protein>
    <submittedName>
        <fullName evidence="4">Transmembrane protein, putative</fullName>
    </submittedName>
</protein>
<dbReference type="PROSITE" id="PS50112">
    <property type="entry name" value="PAS"/>
    <property type="match status" value="1"/>
</dbReference>
<feature type="transmembrane region" description="Helical" evidence="2">
    <location>
        <begin position="227"/>
        <end position="246"/>
    </location>
</feature>
<dbReference type="InterPro" id="IPR000014">
    <property type="entry name" value="PAS"/>
</dbReference>
<feature type="transmembrane region" description="Helical" evidence="2">
    <location>
        <begin position="1912"/>
        <end position="1931"/>
    </location>
</feature>
<feature type="transmembrane region" description="Helical" evidence="2">
    <location>
        <begin position="253"/>
        <end position="272"/>
    </location>
</feature>
<reference evidence="5" key="1">
    <citation type="journal article" date="2006" name="PLoS Biol.">
        <title>Macronuclear genome sequence of the ciliate Tetrahymena thermophila, a model eukaryote.</title>
        <authorList>
            <person name="Eisen J.A."/>
            <person name="Coyne R.S."/>
            <person name="Wu M."/>
            <person name="Wu D."/>
            <person name="Thiagarajan M."/>
            <person name="Wortman J.R."/>
            <person name="Badger J.H."/>
            <person name="Ren Q."/>
            <person name="Amedeo P."/>
            <person name="Jones K.M."/>
            <person name="Tallon L.J."/>
            <person name="Delcher A.L."/>
            <person name="Salzberg S.L."/>
            <person name="Silva J.C."/>
            <person name="Haas B.J."/>
            <person name="Majoros W.H."/>
            <person name="Farzad M."/>
            <person name="Carlton J.M."/>
            <person name="Smith R.K. Jr."/>
            <person name="Garg J."/>
            <person name="Pearlman R.E."/>
            <person name="Karrer K.M."/>
            <person name="Sun L."/>
            <person name="Manning G."/>
            <person name="Elde N.C."/>
            <person name="Turkewitz A.P."/>
            <person name="Asai D.J."/>
            <person name="Wilkes D.E."/>
            <person name="Wang Y."/>
            <person name="Cai H."/>
            <person name="Collins K."/>
            <person name="Stewart B.A."/>
            <person name="Lee S.R."/>
            <person name="Wilamowska K."/>
            <person name="Weinberg Z."/>
            <person name="Ruzzo W.L."/>
            <person name="Wloga D."/>
            <person name="Gaertig J."/>
            <person name="Frankel J."/>
            <person name="Tsao C.-C."/>
            <person name="Gorovsky M.A."/>
            <person name="Keeling P.J."/>
            <person name="Waller R.F."/>
            <person name="Patron N.J."/>
            <person name="Cherry J.M."/>
            <person name="Stover N.A."/>
            <person name="Krieger C.J."/>
            <person name="del Toro C."/>
            <person name="Ryder H.F."/>
            <person name="Williamson S.C."/>
            <person name="Barbeau R.A."/>
            <person name="Hamilton E.P."/>
            <person name="Orias E."/>
        </authorList>
    </citation>
    <scope>NUCLEOTIDE SEQUENCE [LARGE SCALE GENOMIC DNA]</scope>
    <source>
        <strain evidence="5">SB210</strain>
    </source>
</reference>
<dbReference type="KEGG" id="tet:TTHERM_00849440"/>
<dbReference type="EMBL" id="GG662645">
    <property type="protein sequence ID" value="EAR99001.2"/>
    <property type="molecule type" value="Genomic_DNA"/>
</dbReference>
<gene>
    <name evidence="4" type="ORF">TTHERM_00849440</name>
</gene>
<dbReference type="InterPro" id="IPR035965">
    <property type="entry name" value="PAS-like_dom_sf"/>
</dbReference>
<proteinExistence type="predicted"/>
<feature type="transmembrane region" description="Helical" evidence="2">
    <location>
        <begin position="305"/>
        <end position="328"/>
    </location>
</feature>
<feature type="transmembrane region" description="Helical" evidence="2">
    <location>
        <begin position="158"/>
        <end position="182"/>
    </location>
</feature>
<feature type="transmembrane region" description="Helical" evidence="2">
    <location>
        <begin position="1375"/>
        <end position="1400"/>
    </location>
</feature>
<feature type="transmembrane region" description="Helical" evidence="2">
    <location>
        <begin position="1584"/>
        <end position="1609"/>
    </location>
</feature>
<accession>Q23R40</accession>
<feature type="transmembrane region" description="Helical" evidence="2">
    <location>
        <begin position="278"/>
        <end position="298"/>
    </location>
</feature>